<name>A0A223MAP4_MESHO</name>
<dbReference type="AlphaFoldDB" id="A0A223MAP4"/>
<gene>
    <name evidence="1" type="ORF">CIB43_00729</name>
</gene>
<evidence type="ECO:0000313" key="1">
    <source>
        <dbReference type="EMBL" id="ASU14615.1"/>
    </source>
</evidence>
<organism evidence="1 2">
    <name type="scientific">Mesomycoplasma hyopneumoniae</name>
    <name type="common">Mycoplasma hyopneumoniae</name>
    <dbReference type="NCBI Taxonomy" id="2099"/>
    <lineage>
        <taxon>Bacteria</taxon>
        <taxon>Bacillati</taxon>
        <taxon>Mycoplasmatota</taxon>
        <taxon>Mycoplasmoidales</taxon>
        <taxon>Metamycoplasmataceae</taxon>
        <taxon>Mesomycoplasma</taxon>
    </lineage>
</organism>
<dbReference type="Proteomes" id="UP000215452">
    <property type="component" value="Chromosome"/>
</dbReference>
<dbReference type="EMBL" id="CP022714">
    <property type="protein sequence ID" value="ASU14615.1"/>
    <property type="molecule type" value="Genomic_DNA"/>
</dbReference>
<evidence type="ECO:0000313" key="2">
    <source>
        <dbReference type="Proteomes" id="UP000215452"/>
    </source>
</evidence>
<reference evidence="1 2" key="1">
    <citation type="submission" date="2017-08" db="EMBL/GenBank/DDBJ databases">
        <title>The complete genome sequence of a Mycoplasma hyopneumoniae isolate in Korea.</title>
        <authorList>
            <person name="Han J."/>
            <person name="Lee N."/>
        </authorList>
    </citation>
    <scope>NUCLEOTIDE SEQUENCE [LARGE SCALE GENOMIC DNA]</scope>
    <source>
        <strain evidence="1 2">KM014</strain>
    </source>
</reference>
<sequence length="75" mass="8939">MTDSKIPNLLEIYKQKLDEISSKELNLDQKKLAYEILEKFPDNKLEYVYQFVVQRIKTGFRFDSAPKVIQILLLF</sequence>
<protein>
    <submittedName>
        <fullName evidence="1">Uncharacterized protein</fullName>
    </submittedName>
</protein>
<accession>A0A223MAP4</accession>
<proteinExistence type="predicted"/>